<comment type="caution">
    <text evidence="4">The sequence shown here is derived from an EMBL/GenBank/DDBJ whole genome shotgun (WGS) entry which is preliminary data.</text>
</comment>
<sequence>MVVVVLLGMFSSIGPLPPIAKILNPAQGIFSSPSPESSYSYIPGSRNVTIDYEGHTYTVLVYRQEDGFIGIASNSTAAVFYEQGYLEAQYRLEELDLLKRTAIGNLSAVVGPSTLSTDLLMRELQFYNTAIQEYQNISKSSYTYQSLHAFVSGINAYVGSLTYSSLPILFKILSYKPHRWNITDVLAVQQLFLWENSAGGFDPVYFNFALTKMPQNLIRGIYPSYPAGIQHPIVPYLLNPSVYSERGDISNLTLYTPTFNNSFSAASSEMSTISFYESAQKGYEHASQLFTGNYAGLSINYTVFRDFGSNDWAVNGIKTHNTSALLANDPHLTTSVPSIWMGFQLVAPGMNVIGVTFPGFPGIILGHNPFVAWGATNGQIQQTYFYAEETSPSHPYSYFYNGSWVRFHIENETIDVKGTRPYHVSIYRALNGVIVLNSTIPIAIDWTGFIPTYEITFFLHIDITHSVLQFKQNLTEYFKVAIQNWAVADSNGNIGIFPFGLYPIIDRGNPRGILPGTGQYGWNGFVPVSQLPYLYDPPNGFVFSDNQITVSPNYPYYIGWDYESGYRADEAYTLLNSTNSFNTYKMEQIQLSVRDFTTEIFLKTLLKSMQEYGLSDTKAYDALSSWNGSMTVNSTAATIYYYWIINYVNDSFMPYMQYYGINASDGLHRVSFFLGGDDYYHGPLIEDLANWTVSYPNVSYFDNPVTGQKRNDSQVMVEAINQTISYLTTKYGAYSDSWAWGNIHRRYLSSFFGINSMNTPEVPAAGDGNTLNAAYGTISDFGPSWRLVVNMSQPANAVGIYPGGVSENPLSPYYKNTFAAWNEGIYYKLISTDAPEQFFYLYIGGDNP</sequence>
<dbReference type="Pfam" id="PF01804">
    <property type="entry name" value="Penicil_amidase"/>
    <property type="match status" value="1"/>
</dbReference>
<dbReference type="GO" id="GO:0016811">
    <property type="term" value="F:hydrolase activity, acting on carbon-nitrogen (but not peptide) bonds, in linear amides"/>
    <property type="evidence" value="ECO:0007669"/>
    <property type="project" value="InterPro"/>
</dbReference>
<organism evidence="4 5">
    <name type="scientific">Candidatus Sysuiplasma superficiale</name>
    <dbReference type="NCBI Taxonomy" id="2823368"/>
    <lineage>
        <taxon>Archaea</taxon>
        <taxon>Methanobacteriati</taxon>
        <taxon>Thermoplasmatota</taxon>
        <taxon>Thermoplasmata</taxon>
        <taxon>Candidatus Sysuiplasmatales</taxon>
        <taxon>Candidatus Sysuiplasmataceae</taxon>
        <taxon>Candidatus Sysuiplasma</taxon>
    </lineage>
</organism>
<dbReference type="PIRSF" id="PIRSF001227">
    <property type="entry name" value="Pen_acylase"/>
    <property type="match status" value="1"/>
</dbReference>
<dbReference type="InterPro" id="IPR023343">
    <property type="entry name" value="Penicillin_amidase_dom1"/>
</dbReference>
<dbReference type="GO" id="GO:0017000">
    <property type="term" value="P:antibiotic biosynthetic process"/>
    <property type="evidence" value="ECO:0007669"/>
    <property type="project" value="InterPro"/>
</dbReference>
<dbReference type="InterPro" id="IPR014395">
    <property type="entry name" value="Pen/GL7ACA/AHL_acylase"/>
</dbReference>
<accession>A0A8J8CG31</accession>
<gene>
    <name evidence="4" type="ORF">J9259_06845</name>
</gene>
<dbReference type="InterPro" id="IPR029055">
    <property type="entry name" value="Ntn_hydrolases_N"/>
</dbReference>
<dbReference type="PANTHER" id="PTHR34218">
    <property type="entry name" value="PEPTIDASE S45 PENICILLIN AMIDASE"/>
    <property type="match status" value="1"/>
</dbReference>
<evidence type="ECO:0000256" key="2">
    <source>
        <dbReference type="ARBA" id="ARBA00022801"/>
    </source>
</evidence>
<reference evidence="4" key="1">
    <citation type="submission" date="2021-04" db="EMBL/GenBank/DDBJ databases">
        <title>Genomic insights into ecological role and evolution of a novel Thermoplasmata order Candidatus Sysuiplasmatales.</title>
        <authorList>
            <person name="Yuan Y."/>
        </authorList>
    </citation>
    <scope>NUCLEOTIDE SEQUENCE</scope>
    <source>
        <strain evidence="4">YP2-bin.285</strain>
    </source>
</reference>
<protein>
    <submittedName>
        <fullName evidence="4">Penicillin acylase family protein</fullName>
    </submittedName>
</protein>
<keyword evidence="2" id="KW-0378">Hydrolase</keyword>
<dbReference type="EMBL" id="JAGVSJ010000017">
    <property type="protein sequence ID" value="MBX8632217.1"/>
    <property type="molecule type" value="Genomic_DNA"/>
</dbReference>
<proteinExistence type="inferred from homology"/>
<dbReference type="InterPro" id="IPR043147">
    <property type="entry name" value="Penicillin_amidase_A-knob"/>
</dbReference>
<keyword evidence="3" id="KW-0865">Zymogen</keyword>
<comment type="similarity">
    <text evidence="1">Belongs to the peptidase S45 family.</text>
</comment>
<dbReference type="InterPro" id="IPR043146">
    <property type="entry name" value="Penicillin_amidase_N_B-knob"/>
</dbReference>
<dbReference type="AlphaFoldDB" id="A0A8J8CG31"/>
<evidence type="ECO:0000313" key="4">
    <source>
        <dbReference type="EMBL" id="MBX8632217.1"/>
    </source>
</evidence>
<dbReference type="Gene3D" id="1.10.1400.10">
    <property type="match status" value="1"/>
</dbReference>
<dbReference type="Gene3D" id="1.10.439.10">
    <property type="entry name" value="Penicillin Amidohydrolase, domain 1"/>
    <property type="match status" value="1"/>
</dbReference>
<dbReference type="Gene3D" id="2.30.120.10">
    <property type="match status" value="1"/>
</dbReference>
<dbReference type="SUPFAM" id="SSF56235">
    <property type="entry name" value="N-terminal nucleophile aminohydrolases (Ntn hydrolases)"/>
    <property type="match status" value="1"/>
</dbReference>
<evidence type="ECO:0000313" key="5">
    <source>
        <dbReference type="Proteomes" id="UP000716004"/>
    </source>
</evidence>
<dbReference type="Gene3D" id="3.60.20.10">
    <property type="entry name" value="Glutamine Phosphoribosylpyrophosphate, subunit 1, domain 1"/>
    <property type="match status" value="1"/>
</dbReference>
<evidence type="ECO:0000256" key="3">
    <source>
        <dbReference type="ARBA" id="ARBA00023145"/>
    </source>
</evidence>
<dbReference type="Proteomes" id="UP000716004">
    <property type="component" value="Unassembled WGS sequence"/>
</dbReference>
<dbReference type="InterPro" id="IPR002692">
    <property type="entry name" value="S45"/>
</dbReference>
<evidence type="ECO:0000256" key="1">
    <source>
        <dbReference type="ARBA" id="ARBA00006586"/>
    </source>
</evidence>
<dbReference type="PANTHER" id="PTHR34218:SF4">
    <property type="entry name" value="ACYL-HOMOSERINE LACTONE ACYLASE QUIP"/>
    <property type="match status" value="1"/>
</dbReference>
<name>A0A8J8CG31_9ARCH</name>